<proteinExistence type="predicted"/>
<gene>
    <name evidence="2" type="ORF">PanWU01x14_220690</name>
</gene>
<keyword evidence="3" id="KW-1185">Reference proteome</keyword>
<dbReference type="EMBL" id="JXTB01000241">
    <property type="protein sequence ID" value="PON50832.1"/>
    <property type="molecule type" value="Genomic_DNA"/>
</dbReference>
<evidence type="ECO:0000256" key="1">
    <source>
        <dbReference type="SAM" id="MobiDB-lite"/>
    </source>
</evidence>
<organism evidence="2 3">
    <name type="scientific">Parasponia andersonii</name>
    <name type="common">Sponia andersonii</name>
    <dbReference type="NCBI Taxonomy" id="3476"/>
    <lineage>
        <taxon>Eukaryota</taxon>
        <taxon>Viridiplantae</taxon>
        <taxon>Streptophyta</taxon>
        <taxon>Embryophyta</taxon>
        <taxon>Tracheophyta</taxon>
        <taxon>Spermatophyta</taxon>
        <taxon>Magnoliopsida</taxon>
        <taxon>eudicotyledons</taxon>
        <taxon>Gunneridae</taxon>
        <taxon>Pentapetalae</taxon>
        <taxon>rosids</taxon>
        <taxon>fabids</taxon>
        <taxon>Rosales</taxon>
        <taxon>Cannabaceae</taxon>
        <taxon>Parasponia</taxon>
    </lineage>
</organism>
<feature type="compositionally biased region" description="Basic and acidic residues" evidence="1">
    <location>
        <begin position="1"/>
        <end position="24"/>
    </location>
</feature>
<sequence>MDFLGEEEKGNSTKTRESLSDDAKPPNSATLDSPTGMARLSDLQIYPYGSFRNDRIIPTLASS</sequence>
<evidence type="ECO:0000313" key="2">
    <source>
        <dbReference type="EMBL" id="PON50832.1"/>
    </source>
</evidence>
<comment type="caution">
    <text evidence="2">The sequence shown here is derived from an EMBL/GenBank/DDBJ whole genome shotgun (WGS) entry which is preliminary data.</text>
</comment>
<name>A0A2P5BPW2_PARAD</name>
<reference evidence="3" key="1">
    <citation type="submission" date="2016-06" db="EMBL/GenBank/DDBJ databases">
        <title>Parallel loss of symbiosis genes in relatives of nitrogen-fixing non-legume Parasponia.</title>
        <authorList>
            <person name="Van Velzen R."/>
            <person name="Holmer R."/>
            <person name="Bu F."/>
            <person name="Rutten L."/>
            <person name="Van Zeijl A."/>
            <person name="Liu W."/>
            <person name="Santuari L."/>
            <person name="Cao Q."/>
            <person name="Sharma T."/>
            <person name="Shen D."/>
            <person name="Roswanjaya Y."/>
            <person name="Wardhani T."/>
            <person name="Kalhor M.S."/>
            <person name="Jansen J."/>
            <person name="Van den Hoogen J."/>
            <person name="Gungor B."/>
            <person name="Hartog M."/>
            <person name="Hontelez J."/>
            <person name="Verver J."/>
            <person name="Yang W.-C."/>
            <person name="Schijlen E."/>
            <person name="Repin R."/>
            <person name="Schilthuizen M."/>
            <person name="Schranz E."/>
            <person name="Heidstra R."/>
            <person name="Miyata K."/>
            <person name="Fedorova E."/>
            <person name="Kohlen W."/>
            <person name="Bisseling T."/>
            <person name="Smit S."/>
            <person name="Geurts R."/>
        </authorList>
    </citation>
    <scope>NUCLEOTIDE SEQUENCE [LARGE SCALE GENOMIC DNA]</scope>
    <source>
        <strain evidence="3">cv. WU1-14</strain>
    </source>
</reference>
<accession>A0A2P5BPW2</accession>
<dbReference type="AlphaFoldDB" id="A0A2P5BPW2"/>
<protein>
    <submittedName>
        <fullName evidence="2">Uncharacterized protein</fullName>
    </submittedName>
</protein>
<evidence type="ECO:0000313" key="3">
    <source>
        <dbReference type="Proteomes" id="UP000237105"/>
    </source>
</evidence>
<feature type="region of interest" description="Disordered" evidence="1">
    <location>
        <begin position="1"/>
        <end position="37"/>
    </location>
</feature>
<dbReference type="Proteomes" id="UP000237105">
    <property type="component" value="Unassembled WGS sequence"/>
</dbReference>